<keyword evidence="7" id="KW-0378">Hydrolase</keyword>
<keyword evidence="9" id="KW-0234">DNA repair</keyword>
<proteinExistence type="predicted"/>
<dbReference type="InParanoid" id="A0A409W931"/>
<evidence type="ECO:0000256" key="3">
    <source>
        <dbReference type="ARBA" id="ARBA00004322"/>
    </source>
</evidence>
<dbReference type="STRING" id="231916.A0A409W931"/>
<gene>
    <name evidence="13" type="ORF">CVT26_011546</name>
</gene>
<keyword evidence="4" id="KW-0540">Nuclease</keyword>
<dbReference type="GO" id="GO:0003697">
    <property type="term" value="F:single-stranded DNA binding"/>
    <property type="evidence" value="ECO:0007669"/>
    <property type="project" value="TreeGrafter"/>
</dbReference>
<evidence type="ECO:0000256" key="8">
    <source>
        <dbReference type="ARBA" id="ARBA00022842"/>
    </source>
</evidence>
<dbReference type="PANTHER" id="PTHR15822:SF4">
    <property type="entry name" value="TYROSYL-DNA PHOSPHODIESTERASE 2"/>
    <property type="match status" value="1"/>
</dbReference>
<evidence type="ECO:0000313" key="13">
    <source>
        <dbReference type="EMBL" id="PPQ75004.1"/>
    </source>
</evidence>
<dbReference type="SUPFAM" id="SSF56219">
    <property type="entry name" value="DNase I-like"/>
    <property type="match status" value="1"/>
</dbReference>
<dbReference type="Gene3D" id="3.60.10.10">
    <property type="entry name" value="Endonuclease/exonuclease/phosphatase"/>
    <property type="match status" value="1"/>
</dbReference>
<evidence type="ECO:0000313" key="14">
    <source>
        <dbReference type="Proteomes" id="UP000284706"/>
    </source>
</evidence>
<dbReference type="GO" id="GO:0070260">
    <property type="term" value="F:5'-tyrosyl-DNA phosphodiesterase activity"/>
    <property type="evidence" value="ECO:0007669"/>
    <property type="project" value="TreeGrafter"/>
</dbReference>
<dbReference type="OrthoDB" id="9975959at2759"/>
<dbReference type="InterPro" id="IPR051547">
    <property type="entry name" value="TDP2-like"/>
</dbReference>
<evidence type="ECO:0000256" key="11">
    <source>
        <dbReference type="SAM" id="MobiDB-lite"/>
    </source>
</evidence>
<sequence length="396" mass="45336">MAYTSYWPPRIPGFSVSRWGPGSQHKVAQKEKQEDFEPFIPPSVEDILDDDEERSPVDEEPMKAAPNQAFQVRPKERMLTLRPYRFRQSKNSWKHIEPSGMRDEMREKSFGGDNTRHISQIRIITWNVDMASKYPEERLSEALRHIEEDVLQCKEDQEPEPCCILLQEVKDTMLPFLLKDSWVRRWFVVAPFTKDKWPEGAWYGNVTLVSRSIEIAECHILHYGFSAQQRTALCVKIKLNPKGSQEKVVLSIVNTHLESLPTGAPLRPKQLELASRFLRLQSVVGGIIAGDMNAISPEDATIASDLGLRDSWRRGDLDTGNTWGYQGQNAGNYPPNRLDKIYYLPDAGYKVEEPKRIGMGIKVREDEDDAVWVSDHYGLETTLRMNKGKSNSTSSE</sequence>
<comment type="caution">
    <text evidence="13">The sequence shown here is derived from an EMBL/GenBank/DDBJ whole genome shotgun (WGS) entry which is preliminary data.</text>
</comment>
<dbReference type="InterPro" id="IPR036691">
    <property type="entry name" value="Endo/exonu/phosph_ase_sf"/>
</dbReference>
<feature type="domain" description="Endonuclease/exonuclease/phosphatase" evidence="12">
    <location>
        <begin position="124"/>
        <end position="376"/>
    </location>
</feature>
<evidence type="ECO:0000256" key="4">
    <source>
        <dbReference type="ARBA" id="ARBA00022722"/>
    </source>
</evidence>
<accession>A0A409W931</accession>
<dbReference type="GO" id="GO:0046872">
    <property type="term" value="F:metal ion binding"/>
    <property type="evidence" value="ECO:0007669"/>
    <property type="project" value="UniProtKB-KW"/>
</dbReference>
<organism evidence="13 14">
    <name type="scientific">Gymnopilus dilepis</name>
    <dbReference type="NCBI Taxonomy" id="231916"/>
    <lineage>
        <taxon>Eukaryota</taxon>
        <taxon>Fungi</taxon>
        <taxon>Dikarya</taxon>
        <taxon>Basidiomycota</taxon>
        <taxon>Agaricomycotina</taxon>
        <taxon>Agaricomycetes</taxon>
        <taxon>Agaricomycetidae</taxon>
        <taxon>Agaricales</taxon>
        <taxon>Agaricineae</taxon>
        <taxon>Hymenogastraceae</taxon>
        <taxon>Gymnopilus</taxon>
    </lineage>
</organism>
<dbReference type="GO" id="GO:0005737">
    <property type="term" value="C:cytoplasm"/>
    <property type="evidence" value="ECO:0007669"/>
    <property type="project" value="TreeGrafter"/>
</dbReference>
<keyword evidence="8" id="KW-0460">Magnesium</keyword>
<evidence type="ECO:0000256" key="9">
    <source>
        <dbReference type="ARBA" id="ARBA00023204"/>
    </source>
</evidence>
<name>A0A409W931_9AGAR</name>
<keyword evidence="10" id="KW-0539">Nucleus</keyword>
<dbReference type="EMBL" id="NHYE01005296">
    <property type="protein sequence ID" value="PPQ75004.1"/>
    <property type="molecule type" value="Genomic_DNA"/>
</dbReference>
<evidence type="ECO:0000256" key="10">
    <source>
        <dbReference type="ARBA" id="ARBA00023242"/>
    </source>
</evidence>
<evidence type="ECO:0000256" key="1">
    <source>
        <dbReference type="ARBA" id="ARBA00001936"/>
    </source>
</evidence>
<dbReference type="GO" id="GO:0004518">
    <property type="term" value="F:nuclease activity"/>
    <property type="evidence" value="ECO:0007669"/>
    <property type="project" value="UniProtKB-KW"/>
</dbReference>
<evidence type="ECO:0000259" key="12">
    <source>
        <dbReference type="Pfam" id="PF03372"/>
    </source>
</evidence>
<keyword evidence="14" id="KW-1185">Reference proteome</keyword>
<comment type="cofactor">
    <cofactor evidence="2">
        <name>Mg(2+)</name>
        <dbReference type="ChEBI" id="CHEBI:18420"/>
    </cofactor>
</comment>
<comment type="subcellular location">
    <subcellularLocation>
        <location evidence="3">Nucleus</location>
        <location evidence="3">PML body</location>
    </subcellularLocation>
</comment>
<dbReference type="PANTHER" id="PTHR15822">
    <property type="entry name" value="TRAF AND TNF RECEPTOR-ASSOCIATED PROTEIN"/>
    <property type="match status" value="1"/>
</dbReference>
<reference evidence="13 14" key="1">
    <citation type="journal article" date="2018" name="Evol. Lett.">
        <title>Horizontal gene cluster transfer increased hallucinogenic mushroom diversity.</title>
        <authorList>
            <person name="Reynolds H.T."/>
            <person name="Vijayakumar V."/>
            <person name="Gluck-Thaler E."/>
            <person name="Korotkin H.B."/>
            <person name="Matheny P.B."/>
            <person name="Slot J.C."/>
        </authorList>
    </citation>
    <scope>NUCLEOTIDE SEQUENCE [LARGE SCALE GENOMIC DNA]</scope>
    <source>
        <strain evidence="13 14">SRW20</strain>
    </source>
</reference>
<dbReference type="AlphaFoldDB" id="A0A409W931"/>
<evidence type="ECO:0000256" key="5">
    <source>
        <dbReference type="ARBA" id="ARBA00022723"/>
    </source>
</evidence>
<feature type="region of interest" description="Disordered" evidence="11">
    <location>
        <begin position="17"/>
        <end position="62"/>
    </location>
</feature>
<dbReference type="CDD" id="cd09080">
    <property type="entry name" value="TDP2"/>
    <property type="match status" value="1"/>
</dbReference>
<dbReference type="GO" id="GO:0006302">
    <property type="term" value="P:double-strand break repair"/>
    <property type="evidence" value="ECO:0007669"/>
    <property type="project" value="TreeGrafter"/>
</dbReference>
<evidence type="ECO:0000256" key="2">
    <source>
        <dbReference type="ARBA" id="ARBA00001946"/>
    </source>
</evidence>
<protein>
    <recommendedName>
        <fullName evidence="12">Endonuclease/exonuclease/phosphatase domain-containing protein</fullName>
    </recommendedName>
</protein>
<dbReference type="Pfam" id="PF03372">
    <property type="entry name" value="Exo_endo_phos"/>
    <property type="match status" value="1"/>
</dbReference>
<dbReference type="Proteomes" id="UP000284706">
    <property type="component" value="Unassembled WGS sequence"/>
</dbReference>
<evidence type="ECO:0000256" key="6">
    <source>
        <dbReference type="ARBA" id="ARBA00022763"/>
    </source>
</evidence>
<dbReference type="InterPro" id="IPR005135">
    <property type="entry name" value="Endo/exonuclease/phosphatase"/>
</dbReference>
<comment type="cofactor">
    <cofactor evidence="1">
        <name>Mn(2+)</name>
        <dbReference type="ChEBI" id="CHEBI:29035"/>
    </cofactor>
</comment>
<keyword evidence="5" id="KW-0479">Metal-binding</keyword>
<keyword evidence="6" id="KW-0227">DNA damage</keyword>
<evidence type="ECO:0000256" key="7">
    <source>
        <dbReference type="ARBA" id="ARBA00022801"/>
    </source>
</evidence>